<dbReference type="NCBIfam" id="NF033788">
    <property type="entry name" value="HTH_metalloreg"/>
    <property type="match status" value="1"/>
</dbReference>
<reference evidence="6 7" key="1">
    <citation type="submission" date="2024-09" db="EMBL/GenBank/DDBJ databases">
        <authorList>
            <person name="Sun Q."/>
            <person name="Mori K."/>
        </authorList>
    </citation>
    <scope>NUCLEOTIDE SEQUENCE [LARGE SCALE GENOMIC DNA]</scope>
    <source>
        <strain evidence="6 7">CCM 7759</strain>
    </source>
</reference>
<evidence type="ECO:0000313" key="7">
    <source>
        <dbReference type="Proteomes" id="UP001589776"/>
    </source>
</evidence>
<dbReference type="EMBL" id="JBHLWN010000060">
    <property type="protein sequence ID" value="MFC0213684.1"/>
    <property type="molecule type" value="Genomic_DNA"/>
</dbReference>
<gene>
    <name evidence="6" type="ORF">ACFFK0_14665</name>
</gene>
<dbReference type="Pfam" id="PF01022">
    <property type="entry name" value="HTH_5"/>
    <property type="match status" value="1"/>
</dbReference>
<dbReference type="InterPro" id="IPR001845">
    <property type="entry name" value="HTH_ArsR_DNA-bd_dom"/>
</dbReference>
<dbReference type="PROSITE" id="PS00380">
    <property type="entry name" value="RHODANESE_1"/>
    <property type="match status" value="1"/>
</dbReference>
<evidence type="ECO:0000256" key="2">
    <source>
        <dbReference type="ARBA" id="ARBA00023125"/>
    </source>
</evidence>
<keyword evidence="1" id="KW-0805">Transcription regulation</keyword>
<evidence type="ECO:0000256" key="3">
    <source>
        <dbReference type="ARBA" id="ARBA00023163"/>
    </source>
</evidence>
<evidence type="ECO:0000259" key="5">
    <source>
        <dbReference type="PROSITE" id="PS50987"/>
    </source>
</evidence>
<dbReference type="SMART" id="SM00418">
    <property type="entry name" value="HTH_ARSR"/>
    <property type="match status" value="1"/>
</dbReference>
<dbReference type="InterPro" id="IPR036390">
    <property type="entry name" value="WH_DNA-bd_sf"/>
</dbReference>
<feature type="domain" description="HTH arsR-type" evidence="5">
    <location>
        <begin position="5"/>
        <end position="99"/>
    </location>
</feature>
<dbReference type="InterPro" id="IPR001763">
    <property type="entry name" value="Rhodanese-like_dom"/>
</dbReference>
<evidence type="ECO:0000256" key="1">
    <source>
        <dbReference type="ARBA" id="ARBA00023015"/>
    </source>
</evidence>
<dbReference type="Gene3D" id="1.10.10.10">
    <property type="entry name" value="Winged helix-like DNA-binding domain superfamily/Winged helix DNA-binding domain"/>
    <property type="match status" value="1"/>
</dbReference>
<dbReference type="PRINTS" id="PR00778">
    <property type="entry name" value="HTHARSR"/>
</dbReference>
<feature type="domain" description="Rhodanese" evidence="4">
    <location>
        <begin position="129"/>
        <end position="218"/>
    </location>
</feature>
<dbReference type="CDD" id="cd00090">
    <property type="entry name" value="HTH_ARSR"/>
    <property type="match status" value="1"/>
</dbReference>
<dbReference type="PROSITE" id="PS50987">
    <property type="entry name" value="HTH_ARSR_2"/>
    <property type="match status" value="1"/>
</dbReference>
<evidence type="ECO:0000259" key="4">
    <source>
        <dbReference type="PROSITE" id="PS50206"/>
    </source>
</evidence>
<dbReference type="SUPFAM" id="SSF46785">
    <property type="entry name" value="Winged helix' DNA-binding domain"/>
    <property type="match status" value="1"/>
</dbReference>
<accession>A0ABV6DM14</accession>
<dbReference type="Gene3D" id="3.40.250.10">
    <property type="entry name" value="Rhodanese-like domain"/>
    <property type="match status" value="1"/>
</dbReference>
<dbReference type="Pfam" id="PF00581">
    <property type="entry name" value="Rhodanese"/>
    <property type="match status" value="1"/>
</dbReference>
<comment type="caution">
    <text evidence="6">The sequence shown here is derived from an EMBL/GenBank/DDBJ whole genome shotgun (WGS) entry which is preliminary data.</text>
</comment>
<dbReference type="RefSeq" id="WP_377471069.1">
    <property type="nucleotide sequence ID" value="NZ_JBHLWN010000060.1"/>
</dbReference>
<dbReference type="PANTHER" id="PTHR43132">
    <property type="entry name" value="ARSENICAL RESISTANCE OPERON REPRESSOR ARSR-RELATED"/>
    <property type="match status" value="1"/>
</dbReference>
<dbReference type="InterPro" id="IPR051011">
    <property type="entry name" value="Metal_resp_trans_reg"/>
</dbReference>
<dbReference type="Proteomes" id="UP001589776">
    <property type="component" value="Unassembled WGS sequence"/>
</dbReference>
<dbReference type="PROSITE" id="PS50206">
    <property type="entry name" value="RHODANESE_3"/>
    <property type="match status" value="1"/>
</dbReference>
<dbReference type="InterPro" id="IPR036873">
    <property type="entry name" value="Rhodanese-like_dom_sf"/>
</dbReference>
<dbReference type="InterPro" id="IPR011991">
    <property type="entry name" value="ArsR-like_HTH"/>
</dbReference>
<protein>
    <submittedName>
        <fullName evidence="6">ArsR/SmtB family transcription factor</fullName>
    </submittedName>
</protein>
<sequence>MERMWKDRLYQEFARIGKCLSSPKRLELLDLLSQGPKSVDQLAKITGMSVANVSQHLQTLHESRLVRSHRQGNFVIYEIAELSVADFMLSLHRISEKQLVEVQKLKTEIMQNHASLEPIALEELLDRMAKGEAVLVDLRPQDEYESGHIPGAISIPMEDLENHLASLPADKEIVAYCRGPYCIMSAQAVEILKNKGFKASRLEEGVIEWKRYAEERVILSDDARIPSKGHIDSPLH</sequence>
<dbReference type="PANTHER" id="PTHR43132:SF8">
    <property type="entry name" value="HTH-TYPE TRANSCRIPTIONAL REGULATOR KMTR"/>
    <property type="match status" value="1"/>
</dbReference>
<organism evidence="6 7">
    <name type="scientific">Paenibacillus chartarius</name>
    <dbReference type="NCBI Taxonomy" id="747481"/>
    <lineage>
        <taxon>Bacteria</taxon>
        <taxon>Bacillati</taxon>
        <taxon>Bacillota</taxon>
        <taxon>Bacilli</taxon>
        <taxon>Bacillales</taxon>
        <taxon>Paenibacillaceae</taxon>
        <taxon>Paenibacillus</taxon>
    </lineage>
</organism>
<dbReference type="InterPro" id="IPR036388">
    <property type="entry name" value="WH-like_DNA-bd_sf"/>
</dbReference>
<keyword evidence="2" id="KW-0238">DNA-binding</keyword>
<name>A0ABV6DM14_9BACL</name>
<evidence type="ECO:0000313" key="6">
    <source>
        <dbReference type="EMBL" id="MFC0213684.1"/>
    </source>
</evidence>
<proteinExistence type="predicted"/>
<dbReference type="SUPFAM" id="SSF52821">
    <property type="entry name" value="Rhodanese/Cell cycle control phosphatase"/>
    <property type="match status" value="1"/>
</dbReference>
<keyword evidence="7" id="KW-1185">Reference proteome</keyword>
<dbReference type="SMART" id="SM00450">
    <property type="entry name" value="RHOD"/>
    <property type="match status" value="1"/>
</dbReference>
<dbReference type="CDD" id="cd00158">
    <property type="entry name" value="RHOD"/>
    <property type="match status" value="1"/>
</dbReference>
<keyword evidence="3" id="KW-0804">Transcription</keyword>
<dbReference type="InterPro" id="IPR001307">
    <property type="entry name" value="Thiosulphate_STrfase_CS"/>
</dbReference>